<keyword evidence="2" id="KW-1185">Reference proteome</keyword>
<evidence type="ECO:0000313" key="1">
    <source>
        <dbReference type="EMBL" id="GAC19939.1"/>
    </source>
</evidence>
<comment type="caution">
    <text evidence="1">The sequence shown here is derived from an EMBL/GenBank/DDBJ whole genome shotgun (WGS) entry which is preliminary data.</text>
</comment>
<organism evidence="1 2">
    <name type="scientific">Paraglaciecola arctica BSs20135</name>
    <dbReference type="NCBI Taxonomy" id="493475"/>
    <lineage>
        <taxon>Bacteria</taxon>
        <taxon>Pseudomonadati</taxon>
        <taxon>Pseudomonadota</taxon>
        <taxon>Gammaproteobacteria</taxon>
        <taxon>Alteromonadales</taxon>
        <taxon>Alteromonadaceae</taxon>
        <taxon>Paraglaciecola</taxon>
    </lineage>
</organism>
<name>K6XH17_9ALTE</name>
<dbReference type="AlphaFoldDB" id="K6XH17"/>
<dbReference type="EMBL" id="BAEO01000043">
    <property type="protein sequence ID" value="GAC19939.1"/>
    <property type="molecule type" value="Genomic_DNA"/>
</dbReference>
<evidence type="ECO:0000313" key="2">
    <source>
        <dbReference type="Proteomes" id="UP000006327"/>
    </source>
</evidence>
<gene>
    <name evidence="1" type="ORF">GARC_2976</name>
</gene>
<accession>K6XH17</accession>
<proteinExistence type="predicted"/>
<protein>
    <submittedName>
        <fullName evidence="1">Uncharacterized protein</fullName>
    </submittedName>
</protein>
<dbReference type="Proteomes" id="UP000006327">
    <property type="component" value="Unassembled WGS sequence"/>
</dbReference>
<reference evidence="1 2" key="1">
    <citation type="journal article" date="2017" name="Antonie Van Leeuwenhoek">
        <title>Rhizobium rhizosphaerae sp. nov., a novel species isolated from rice rhizosphere.</title>
        <authorList>
            <person name="Zhao J.J."/>
            <person name="Zhang J."/>
            <person name="Zhang R.J."/>
            <person name="Zhang C.W."/>
            <person name="Yin H.Q."/>
            <person name="Zhang X.X."/>
        </authorList>
    </citation>
    <scope>NUCLEOTIDE SEQUENCE [LARGE SCALE GENOMIC DNA]</scope>
    <source>
        <strain evidence="1 2">BSs20135</strain>
    </source>
</reference>
<sequence length="38" mass="4355">MSKLIQHLEKPIITRSYFAQKEEVAVATKKSTAQQTIH</sequence>